<evidence type="ECO:0000313" key="2">
    <source>
        <dbReference type="Proteomes" id="UP001144280"/>
    </source>
</evidence>
<keyword evidence="2" id="KW-1185">Reference proteome</keyword>
<comment type="caution">
    <text evidence="1">The sequence shown here is derived from an EMBL/GenBank/DDBJ whole genome shotgun (WGS) entry which is preliminary data.</text>
</comment>
<reference evidence="1" key="1">
    <citation type="submission" date="2022-12" db="EMBL/GenBank/DDBJ databases">
        <title>New Phytohabitans aurantiacus sp. RD004123 nov., an actinomycete isolated from soil.</title>
        <authorList>
            <person name="Triningsih D.W."/>
            <person name="Harunari E."/>
            <person name="Igarashi Y."/>
        </authorList>
    </citation>
    <scope>NUCLEOTIDE SEQUENCE</scope>
    <source>
        <strain evidence="1">RD004123</strain>
    </source>
</reference>
<accession>A0ABQ5R325</accession>
<proteinExistence type="predicted"/>
<organism evidence="1 2">
    <name type="scientific">Phytohabitans aurantiacus</name>
    <dbReference type="NCBI Taxonomy" id="3016789"/>
    <lineage>
        <taxon>Bacteria</taxon>
        <taxon>Bacillati</taxon>
        <taxon>Actinomycetota</taxon>
        <taxon>Actinomycetes</taxon>
        <taxon>Micromonosporales</taxon>
        <taxon>Micromonosporaceae</taxon>
    </lineage>
</organism>
<gene>
    <name evidence="1" type="ORF">Pa4123_62170</name>
</gene>
<protein>
    <submittedName>
        <fullName evidence="1">Uncharacterized protein</fullName>
    </submittedName>
</protein>
<sequence>MPAIHEPIAYTAMLFGMSQRFGPASGGREGSCALGKYDGPQPLAERAVVLG</sequence>
<dbReference type="EMBL" id="BSDI01000038">
    <property type="protein sequence ID" value="GLI00941.1"/>
    <property type="molecule type" value="Genomic_DNA"/>
</dbReference>
<name>A0ABQ5R325_9ACTN</name>
<evidence type="ECO:0000313" key="1">
    <source>
        <dbReference type="EMBL" id="GLI00941.1"/>
    </source>
</evidence>
<dbReference type="Proteomes" id="UP001144280">
    <property type="component" value="Unassembled WGS sequence"/>
</dbReference>